<dbReference type="EC" id="3.5.2.6" evidence="3"/>
<dbReference type="EMBL" id="QLYR01000003">
    <property type="protein sequence ID" value="RAQ29348.1"/>
    <property type="molecule type" value="Genomic_DNA"/>
</dbReference>
<reference evidence="9 10" key="1">
    <citation type="submission" date="2018-06" db="EMBL/GenBank/DDBJ databases">
        <title>Noncontiguous genome sequence of Ruminococcaceae bacterium ASD2818.</title>
        <authorList>
            <person name="Chaplin A.V."/>
            <person name="Sokolova S.R."/>
            <person name="Kochetkova T.O."/>
            <person name="Goltsov A.Y."/>
            <person name="Trofimov D.Y."/>
            <person name="Efimov B.A."/>
        </authorList>
    </citation>
    <scope>NUCLEOTIDE SEQUENCE [LARGE SCALE GENOMIC DNA]</scope>
    <source>
        <strain evidence="9 10">ASD2818</strain>
    </source>
</reference>
<evidence type="ECO:0000256" key="5">
    <source>
        <dbReference type="ARBA" id="ARBA00022801"/>
    </source>
</evidence>
<dbReference type="PANTHER" id="PTHR30627:SF6">
    <property type="entry name" value="BETA-LACTAMASE YBXI-RELATED"/>
    <property type="match status" value="1"/>
</dbReference>
<dbReference type="SUPFAM" id="SSF56601">
    <property type="entry name" value="beta-lactamase/transpeptidase-like"/>
    <property type="match status" value="1"/>
</dbReference>
<dbReference type="Proteomes" id="UP000249377">
    <property type="component" value="Unassembled WGS sequence"/>
</dbReference>
<name>A0A328UCY9_9FIRM</name>
<keyword evidence="10" id="KW-1185">Reference proteome</keyword>
<dbReference type="SUPFAM" id="SSF56519">
    <property type="entry name" value="Penicillin binding protein dimerisation domain"/>
    <property type="match status" value="1"/>
</dbReference>
<dbReference type="GO" id="GO:0046677">
    <property type="term" value="P:response to antibiotic"/>
    <property type="evidence" value="ECO:0007669"/>
    <property type="project" value="UniProtKB-KW"/>
</dbReference>
<dbReference type="GO" id="GO:0071555">
    <property type="term" value="P:cell wall organization"/>
    <property type="evidence" value="ECO:0007669"/>
    <property type="project" value="TreeGrafter"/>
</dbReference>
<dbReference type="InterPro" id="IPR012338">
    <property type="entry name" value="Beta-lactam/transpept-like"/>
</dbReference>
<dbReference type="GO" id="GO:0005886">
    <property type="term" value="C:plasma membrane"/>
    <property type="evidence" value="ECO:0007669"/>
    <property type="project" value="TreeGrafter"/>
</dbReference>
<accession>A0A328UCY9</accession>
<dbReference type="AlphaFoldDB" id="A0A328UCY9"/>
<evidence type="ECO:0000313" key="9">
    <source>
        <dbReference type="EMBL" id="RAQ29348.1"/>
    </source>
</evidence>
<keyword evidence="5" id="KW-0378">Hydrolase</keyword>
<dbReference type="InterPro" id="IPR050515">
    <property type="entry name" value="Beta-lactam/transpept"/>
</dbReference>
<comment type="catalytic activity">
    <reaction evidence="1">
        <text>a beta-lactam + H2O = a substituted beta-amino acid</text>
        <dbReference type="Rhea" id="RHEA:20401"/>
        <dbReference type="ChEBI" id="CHEBI:15377"/>
        <dbReference type="ChEBI" id="CHEBI:35627"/>
        <dbReference type="ChEBI" id="CHEBI:140347"/>
        <dbReference type="EC" id="3.5.2.6"/>
    </reaction>
</comment>
<evidence type="ECO:0000256" key="7">
    <source>
        <dbReference type="SAM" id="MobiDB-lite"/>
    </source>
</evidence>
<evidence type="ECO:0000256" key="6">
    <source>
        <dbReference type="ARBA" id="ARBA00023251"/>
    </source>
</evidence>
<evidence type="ECO:0000313" key="10">
    <source>
        <dbReference type="Proteomes" id="UP000249377"/>
    </source>
</evidence>
<evidence type="ECO:0000256" key="3">
    <source>
        <dbReference type="ARBA" id="ARBA00012865"/>
    </source>
</evidence>
<proteinExistence type="inferred from homology"/>
<comment type="caution">
    <text evidence="9">The sequence shown here is derived from an EMBL/GenBank/DDBJ whole genome shotgun (WGS) entry which is preliminary data.</text>
</comment>
<evidence type="ECO:0000256" key="4">
    <source>
        <dbReference type="ARBA" id="ARBA00022729"/>
    </source>
</evidence>
<feature type="region of interest" description="Disordered" evidence="7">
    <location>
        <begin position="444"/>
        <end position="471"/>
    </location>
</feature>
<evidence type="ECO:0000259" key="8">
    <source>
        <dbReference type="Pfam" id="PF00905"/>
    </source>
</evidence>
<protein>
    <recommendedName>
        <fullName evidence="3">beta-lactamase</fullName>
        <ecNumber evidence="3">3.5.2.6</ecNumber>
    </recommendedName>
</protein>
<gene>
    <name evidence="9" type="ORF">DPQ25_07530</name>
</gene>
<dbReference type="InterPro" id="IPR036138">
    <property type="entry name" value="PBP_dimer_sf"/>
</dbReference>
<dbReference type="Pfam" id="PF00905">
    <property type="entry name" value="Transpeptidase"/>
    <property type="match status" value="1"/>
</dbReference>
<feature type="compositionally biased region" description="Low complexity" evidence="7">
    <location>
        <begin position="453"/>
        <end position="467"/>
    </location>
</feature>
<dbReference type="GO" id="GO:0008800">
    <property type="term" value="F:beta-lactamase activity"/>
    <property type="evidence" value="ECO:0007669"/>
    <property type="project" value="UniProtKB-EC"/>
</dbReference>
<dbReference type="GO" id="GO:0008658">
    <property type="term" value="F:penicillin binding"/>
    <property type="evidence" value="ECO:0007669"/>
    <property type="project" value="InterPro"/>
</dbReference>
<dbReference type="InterPro" id="IPR001460">
    <property type="entry name" value="PCN-bd_Tpept"/>
</dbReference>
<dbReference type="PANTHER" id="PTHR30627">
    <property type="entry name" value="PEPTIDOGLYCAN D,D-TRANSPEPTIDASE"/>
    <property type="match status" value="1"/>
</dbReference>
<evidence type="ECO:0000256" key="2">
    <source>
        <dbReference type="ARBA" id="ARBA00007898"/>
    </source>
</evidence>
<evidence type="ECO:0000256" key="1">
    <source>
        <dbReference type="ARBA" id="ARBA00001526"/>
    </source>
</evidence>
<organism evidence="9 10">
    <name type="scientific">Hydrogeniiclostridium mannosilyticum</name>
    <dbReference type="NCBI Taxonomy" id="2764322"/>
    <lineage>
        <taxon>Bacteria</taxon>
        <taxon>Bacillati</taxon>
        <taxon>Bacillota</taxon>
        <taxon>Clostridia</taxon>
        <taxon>Eubacteriales</taxon>
        <taxon>Acutalibacteraceae</taxon>
        <taxon>Hydrogeniiclostridium</taxon>
    </lineage>
</organism>
<dbReference type="Gene3D" id="3.40.710.10">
    <property type="entry name" value="DD-peptidase/beta-lactamase superfamily"/>
    <property type="match status" value="1"/>
</dbReference>
<keyword evidence="6" id="KW-0046">Antibiotic resistance</keyword>
<sequence>MLLITGLFICVFSVFGISNGTQLAEAAERQSSYRLKVAATRGTIYDCRMLPITGEAESYVAAISPSVEAAAALSENLPAERFSAIYPSLQKGVPFAIRLDERIEAQGILLFPAPYRYSDQSLACHTIGYLDGSGEGVAGIEKAFNDVLTENQGKVSIQYVVDALNRPLGGDEGRVTDTSYLGKSGVVLTLDKRIQQIAEEVAEKHLDQAAVLVAEIPSCKLRAVVSLPGFDPANVAEALQGENSPLMNRAFSAYNVGSVFKLVSAAAALESGIPPNYSYVCEGEIEVDGSMFHCYNEEAHGQETMSTAIAHSCNTYFINLMQQVPEEKFLKMAEAFGFGSSCELAPGLFSVKGTLPSLRTLSARKALANFSFGQGELTATPLQITAMINTIASGGTYTQPQLWEGTVDAGLQYTRRNTGGFTRQIISEETAGYLKQFMKESVETGTSRRAKPAHAGAGAKTATAQTGRETDGVEEVQSWFAGFYPYENPQYVITVFAEGGTGGGTTCGPVFKEIADEIYEKIGI</sequence>
<keyword evidence="4" id="KW-0732">Signal</keyword>
<dbReference type="Gene3D" id="3.90.1310.10">
    <property type="entry name" value="Penicillin-binding protein 2a (Domain 2)"/>
    <property type="match status" value="1"/>
</dbReference>
<comment type="similarity">
    <text evidence="2">Belongs to the class-D beta-lactamase family.</text>
</comment>
<feature type="domain" description="Penicillin-binding protein transpeptidase" evidence="8">
    <location>
        <begin position="218"/>
        <end position="515"/>
    </location>
</feature>